<dbReference type="GO" id="GO:0030246">
    <property type="term" value="F:carbohydrate binding"/>
    <property type="evidence" value="ECO:0007669"/>
    <property type="project" value="InterPro"/>
</dbReference>
<feature type="domain" description="Glycoside hydrolase family 38 central" evidence="3">
    <location>
        <begin position="111"/>
        <end position="182"/>
    </location>
</feature>
<dbReference type="Pfam" id="PF09261">
    <property type="entry name" value="Alpha-mann_mid"/>
    <property type="match status" value="1"/>
</dbReference>
<reference evidence="4 5" key="1">
    <citation type="submission" date="2018-06" db="EMBL/GenBank/DDBJ databases">
        <title>Noncontiguous genome sequence of Ruminococcaceae bacterium ASD2818.</title>
        <authorList>
            <person name="Chaplin A.V."/>
            <person name="Sokolova S.R."/>
            <person name="Kochetkova T.O."/>
            <person name="Goltsov A.Y."/>
            <person name="Trofimov D.Y."/>
            <person name="Efimov B.A."/>
        </authorList>
    </citation>
    <scope>NUCLEOTIDE SEQUENCE [LARGE SCALE GENOMIC DNA]</scope>
    <source>
        <strain evidence="4 5">ASD2818</strain>
    </source>
</reference>
<dbReference type="GO" id="GO:0009313">
    <property type="term" value="P:oligosaccharide catabolic process"/>
    <property type="evidence" value="ECO:0007669"/>
    <property type="project" value="TreeGrafter"/>
</dbReference>
<dbReference type="InterPro" id="IPR011013">
    <property type="entry name" value="Gal_mutarotase_sf_dom"/>
</dbReference>
<dbReference type="PANTHER" id="PTHR46017:SF2">
    <property type="entry name" value="MANNOSYLGLYCERATE HYDROLASE"/>
    <property type="match status" value="1"/>
</dbReference>
<dbReference type="InterPro" id="IPR015341">
    <property type="entry name" value="Glyco_hydro_38_cen"/>
</dbReference>
<dbReference type="GO" id="GO:0004559">
    <property type="term" value="F:alpha-mannosidase activity"/>
    <property type="evidence" value="ECO:0007669"/>
    <property type="project" value="InterPro"/>
</dbReference>
<dbReference type="Pfam" id="PF07748">
    <property type="entry name" value="Glyco_hydro_38C"/>
    <property type="match status" value="1"/>
</dbReference>
<dbReference type="GO" id="GO:0046872">
    <property type="term" value="F:metal ion binding"/>
    <property type="evidence" value="ECO:0007669"/>
    <property type="project" value="UniProtKB-KW"/>
</dbReference>
<evidence type="ECO:0000313" key="4">
    <source>
        <dbReference type="EMBL" id="RAQ30747.1"/>
    </source>
</evidence>
<organism evidence="4 5">
    <name type="scientific">Hydrogeniiclostridium mannosilyticum</name>
    <dbReference type="NCBI Taxonomy" id="2764322"/>
    <lineage>
        <taxon>Bacteria</taxon>
        <taxon>Bacillati</taxon>
        <taxon>Bacillota</taxon>
        <taxon>Clostridia</taxon>
        <taxon>Eubacteriales</taxon>
        <taxon>Acutalibacteraceae</taxon>
        <taxon>Hydrogeniiclostridium</taxon>
    </lineage>
</organism>
<gene>
    <name evidence="4" type="ORF">DPQ25_04505</name>
</gene>
<evidence type="ECO:0000313" key="5">
    <source>
        <dbReference type="Proteomes" id="UP000249377"/>
    </source>
</evidence>
<dbReference type="Gene3D" id="2.70.98.30">
    <property type="entry name" value="Golgi alpha-mannosidase II, domain 4"/>
    <property type="match status" value="1"/>
</dbReference>
<sequence>MYYPYGACTIMDGAHMRKGIRLVENAQEFQDKIKEAENMAGYQPVAPFTLLTFNGDMLPPPEDPAALGVPSYDNLSDCFALSAQYRDQFQTLEGELRESPDIVYNLQDTLVSRVYLKLENQRAQDSLIRFAEPLNALAFGATKKYPAGFLAKSWKYLLENHTHDGICGCSGNDVCSEMMTRFQKSRNISDTYARVALEALAAQTDTRFAAAENGYGTLVVFNPQPFAADEPVCVEFVYPSSEAPEAFRVTDSDGHACPCQITAARDREFIRSDFKSVQHFAKDRVFQAVLQAGPLPAFGIKAFRLEKAAANENAPEDALLVSKESRTVENAYITLSVADNGTLTLTDKATGYVYRDLNYFIEEGDGGDAYIFNQIPGGSVHDSRSLRWDIEFLQDGPLQAACRLKAEWELPFEMTGHAAGRSAQVVKNSLEYLVHVYAGSPVVRIQLHVDNRSKDHRIRAYFPTGIQSDHVWADGQFSLEKRTGSRLHGTMPQQTFCAVSGEQRGLAILEKGLHQYDYLDDGNGTLALSIIRGQGALYRGFFERYNDEYSETQCLGGFDMEYAIYPFATQGGALPDIVLQKAAQFNTGLRSTQTGSHEGRIPACQSFLALEEGGLQLSSFKLSEDGSRIVARFYNPRAISVQARLALALPVDSAVRMNMHEDVLAALPVTDGRLAFEAGPCEIVTLGFDGVFSPLER</sequence>
<keyword evidence="2" id="KW-0378">Hydrolase</keyword>
<dbReference type="GO" id="GO:0006013">
    <property type="term" value="P:mannose metabolic process"/>
    <property type="evidence" value="ECO:0007669"/>
    <property type="project" value="InterPro"/>
</dbReference>
<dbReference type="InterPro" id="IPR011682">
    <property type="entry name" value="Glyco_hydro_38_C"/>
</dbReference>
<dbReference type="PANTHER" id="PTHR46017">
    <property type="entry name" value="ALPHA-MANNOSIDASE 2C1"/>
    <property type="match status" value="1"/>
</dbReference>
<dbReference type="SUPFAM" id="SSF88688">
    <property type="entry name" value="Families 57/38 glycoside transferase middle domain"/>
    <property type="match status" value="1"/>
</dbReference>
<accession>A0A328UFX7</accession>
<dbReference type="Gene3D" id="2.60.40.2210">
    <property type="match status" value="1"/>
</dbReference>
<dbReference type="Proteomes" id="UP000249377">
    <property type="component" value="Unassembled WGS sequence"/>
</dbReference>
<keyword evidence="1" id="KW-0479">Metal-binding</keyword>
<evidence type="ECO:0000256" key="1">
    <source>
        <dbReference type="ARBA" id="ARBA00022723"/>
    </source>
</evidence>
<dbReference type="InterPro" id="IPR028995">
    <property type="entry name" value="Glyco_hydro_57/38_cen_sf"/>
</dbReference>
<dbReference type="Pfam" id="PF17677">
    <property type="entry name" value="Glyco_hydro38C2"/>
    <property type="match status" value="1"/>
</dbReference>
<name>A0A328UFX7_9FIRM</name>
<dbReference type="SMART" id="SM00872">
    <property type="entry name" value="Alpha-mann_mid"/>
    <property type="match status" value="1"/>
</dbReference>
<dbReference type="AlphaFoldDB" id="A0A328UFX7"/>
<keyword evidence="5" id="KW-1185">Reference proteome</keyword>
<protein>
    <recommendedName>
        <fullName evidence="3">Glycoside hydrolase family 38 central domain-containing protein</fullName>
    </recommendedName>
</protein>
<dbReference type="InterPro" id="IPR041147">
    <property type="entry name" value="GH38_C"/>
</dbReference>
<dbReference type="Gene3D" id="1.20.1270.50">
    <property type="entry name" value="Glycoside hydrolase family 38, central domain"/>
    <property type="match status" value="1"/>
</dbReference>
<evidence type="ECO:0000256" key="2">
    <source>
        <dbReference type="ARBA" id="ARBA00022801"/>
    </source>
</evidence>
<comment type="caution">
    <text evidence="4">The sequence shown here is derived from an EMBL/GenBank/DDBJ whole genome shotgun (WGS) entry which is preliminary data.</text>
</comment>
<dbReference type="SUPFAM" id="SSF74650">
    <property type="entry name" value="Galactose mutarotase-like"/>
    <property type="match status" value="1"/>
</dbReference>
<proteinExistence type="predicted"/>
<evidence type="ECO:0000259" key="3">
    <source>
        <dbReference type="SMART" id="SM00872"/>
    </source>
</evidence>
<dbReference type="InterPro" id="IPR037094">
    <property type="entry name" value="Glyco_hydro_38_cen_sf"/>
</dbReference>
<dbReference type="EMBL" id="QLYR01000001">
    <property type="protein sequence ID" value="RAQ30747.1"/>
    <property type="molecule type" value="Genomic_DNA"/>
</dbReference>